<proteinExistence type="inferred from homology"/>
<protein>
    <recommendedName>
        <fullName evidence="7">NAD(P)-binding protein</fullName>
    </recommendedName>
</protein>
<gene>
    <name evidence="5" type="ORF">BD324DRAFT_642905</name>
</gene>
<name>A0A1Y1UCI8_9TREE</name>
<evidence type="ECO:0000256" key="3">
    <source>
        <dbReference type="ARBA" id="ARBA00023002"/>
    </source>
</evidence>
<dbReference type="InterPro" id="IPR036291">
    <property type="entry name" value="NAD(P)-bd_dom_sf"/>
</dbReference>
<organism evidence="5 6">
    <name type="scientific">Kockovaella imperatae</name>
    <dbReference type="NCBI Taxonomy" id="4999"/>
    <lineage>
        <taxon>Eukaryota</taxon>
        <taxon>Fungi</taxon>
        <taxon>Dikarya</taxon>
        <taxon>Basidiomycota</taxon>
        <taxon>Agaricomycotina</taxon>
        <taxon>Tremellomycetes</taxon>
        <taxon>Tremellales</taxon>
        <taxon>Cuniculitremaceae</taxon>
        <taxon>Kockovaella</taxon>
    </lineage>
</organism>
<evidence type="ECO:0000256" key="4">
    <source>
        <dbReference type="SAM" id="MobiDB-lite"/>
    </source>
</evidence>
<reference evidence="5 6" key="1">
    <citation type="submission" date="2017-03" db="EMBL/GenBank/DDBJ databases">
        <title>Widespread Adenine N6-methylation of Active Genes in Fungi.</title>
        <authorList>
            <consortium name="DOE Joint Genome Institute"/>
            <person name="Mondo S.J."/>
            <person name="Dannebaum R.O."/>
            <person name="Kuo R.C."/>
            <person name="Louie K.B."/>
            <person name="Bewick A.J."/>
            <person name="Labutti K."/>
            <person name="Haridas S."/>
            <person name="Kuo A."/>
            <person name="Salamov A."/>
            <person name="Ahrendt S.R."/>
            <person name="Lau R."/>
            <person name="Bowen B.P."/>
            <person name="Lipzen A."/>
            <person name="Sullivan W."/>
            <person name="Andreopoulos W.B."/>
            <person name="Clum A."/>
            <person name="Lindquist E."/>
            <person name="Daum C."/>
            <person name="Northen T.R."/>
            <person name="Ramamoorthy G."/>
            <person name="Schmitz R.J."/>
            <person name="Gryganskyi A."/>
            <person name="Culley D."/>
            <person name="Magnuson J."/>
            <person name="James T.Y."/>
            <person name="O'Malley M.A."/>
            <person name="Stajich J.E."/>
            <person name="Spatafora J.W."/>
            <person name="Visel A."/>
            <person name="Grigoriev I.V."/>
        </authorList>
    </citation>
    <scope>NUCLEOTIDE SEQUENCE [LARGE SCALE GENOMIC DNA]</scope>
    <source>
        <strain evidence="5 6">NRRL Y-17943</strain>
    </source>
</reference>
<dbReference type="PANTHER" id="PTHR24320:SF282">
    <property type="entry name" value="WW DOMAIN-CONTAINING OXIDOREDUCTASE"/>
    <property type="match status" value="1"/>
</dbReference>
<keyword evidence="3" id="KW-0560">Oxidoreductase</keyword>
<dbReference type="PANTHER" id="PTHR24320">
    <property type="entry name" value="RETINOL DEHYDROGENASE"/>
    <property type="match status" value="1"/>
</dbReference>
<dbReference type="RefSeq" id="XP_021869893.1">
    <property type="nucleotide sequence ID" value="XM_022017514.1"/>
</dbReference>
<evidence type="ECO:0008006" key="7">
    <source>
        <dbReference type="Google" id="ProtNLM"/>
    </source>
</evidence>
<dbReference type="Pfam" id="PF00106">
    <property type="entry name" value="adh_short"/>
    <property type="match status" value="2"/>
</dbReference>
<feature type="region of interest" description="Disordered" evidence="4">
    <location>
        <begin position="212"/>
        <end position="252"/>
    </location>
</feature>
<dbReference type="Gene3D" id="3.40.50.720">
    <property type="entry name" value="NAD(P)-binding Rossmann-like Domain"/>
    <property type="match status" value="1"/>
</dbReference>
<keyword evidence="6" id="KW-1185">Reference proteome</keyword>
<accession>A0A1Y1UCI8</accession>
<dbReference type="AlphaFoldDB" id="A0A1Y1UCI8"/>
<evidence type="ECO:0000256" key="1">
    <source>
        <dbReference type="ARBA" id="ARBA00006484"/>
    </source>
</evidence>
<dbReference type="SUPFAM" id="SSF51735">
    <property type="entry name" value="NAD(P)-binding Rossmann-fold domains"/>
    <property type="match status" value="1"/>
</dbReference>
<dbReference type="STRING" id="4999.A0A1Y1UCI8"/>
<comment type="similarity">
    <text evidence="1">Belongs to the short-chain dehydrogenases/reductases (SDR) family.</text>
</comment>
<feature type="compositionally biased region" description="Polar residues" evidence="4">
    <location>
        <begin position="232"/>
        <end position="244"/>
    </location>
</feature>
<comment type="caution">
    <text evidence="5">The sequence shown here is derived from an EMBL/GenBank/DDBJ whole genome shotgun (WGS) entry which is preliminary data.</text>
</comment>
<dbReference type="Proteomes" id="UP000193218">
    <property type="component" value="Unassembled WGS sequence"/>
</dbReference>
<dbReference type="InParanoid" id="A0A1Y1UCI8"/>
<dbReference type="GO" id="GO:0016491">
    <property type="term" value="F:oxidoreductase activity"/>
    <property type="evidence" value="ECO:0007669"/>
    <property type="project" value="UniProtKB-KW"/>
</dbReference>
<sequence length="388" mass="43477">MAWAWSTLLFRIDVIFTSGFPIFFWNRPRWSTNEIPDQTGRVVLVTGGNSGTGYATCKALYEKGATVYLACRSPERAEEAIQDIKRGVTYKLTGKVYPENAERTEEKRKGTGSLVFMELDLADLSSIKRFVEEFKQKEQRLDVLFANAGVMASPEGMRTQQGYTLQFGTNCLGHQYLISLLLPLLQYTSSSNPQALSRVILVSSAGHGMAPRGGFKPESVMPDYPQGGPSWRDSTYGSLDNGSENDGEPRRGKHELQRWLEYGQSKWGGVALARWLHWTYGPVEGREKPEVLMLYQSGMVATNLAQHISLTPYIVRFAPWAVGLITRPPSDGALNQIWAGTCPEQTARNLSGQYLVPFLKVGRARPDLDDLERVKCVWDWCSEQTEGF</sequence>
<dbReference type="OrthoDB" id="191139at2759"/>
<evidence type="ECO:0000256" key="2">
    <source>
        <dbReference type="ARBA" id="ARBA00022857"/>
    </source>
</evidence>
<dbReference type="InterPro" id="IPR002347">
    <property type="entry name" value="SDR_fam"/>
</dbReference>
<evidence type="ECO:0000313" key="6">
    <source>
        <dbReference type="Proteomes" id="UP000193218"/>
    </source>
</evidence>
<keyword evidence="2" id="KW-0521">NADP</keyword>
<evidence type="ECO:0000313" key="5">
    <source>
        <dbReference type="EMBL" id="ORX35729.1"/>
    </source>
</evidence>
<dbReference type="GeneID" id="33559323"/>
<dbReference type="EMBL" id="NBSH01000010">
    <property type="protein sequence ID" value="ORX35729.1"/>
    <property type="molecule type" value="Genomic_DNA"/>
</dbReference>